<evidence type="ECO:0000313" key="2">
    <source>
        <dbReference type="WBParaSite" id="JU765_v2.g15310.t2"/>
    </source>
</evidence>
<reference evidence="2" key="1">
    <citation type="submission" date="2022-11" db="UniProtKB">
        <authorList>
            <consortium name="WormBaseParasite"/>
        </authorList>
    </citation>
    <scope>IDENTIFICATION</scope>
</reference>
<name>A0AC34QDK0_9BILA</name>
<evidence type="ECO:0000313" key="1">
    <source>
        <dbReference type="Proteomes" id="UP000887576"/>
    </source>
</evidence>
<dbReference type="Proteomes" id="UP000887576">
    <property type="component" value="Unplaced"/>
</dbReference>
<proteinExistence type="predicted"/>
<protein>
    <submittedName>
        <fullName evidence="2">Uncharacterized protein</fullName>
    </submittedName>
</protein>
<accession>A0AC34QDK0</accession>
<dbReference type="WBParaSite" id="JU765_v2.g15310.t2">
    <property type="protein sequence ID" value="JU765_v2.g15310.t2"/>
    <property type="gene ID" value="JU765_v2.g15310"/>
</dbReference>
<organism evidence="1 2">
    <name type="scientific">Panagrolaimus sp. JU765</name>
    <dbReference type="NCBI Taxonomy" id="591449"/>
    <lineage>
        <taxon>Eukaryota</taxon>
        <taxon>Metazoa</taxon>
        <taxon>Ecdysozoa</taxon>
        <taxon>Nematoda</taxon>
        <taxon>Chromadorea</taxon>
        <taxon>Rhabditida</taxon>
        <taxon>Tylenchina</taxon>
        <taxon>Panagrolaimomorpha</taxon>
        <taxon>Panagrolaimoidea</taxon>
        <taxon>Panagrolaimidae</taxon>
        <taxon>Panagrolaimus</taxon>
    </lineage>
</organism>
<sequence>MNQISVLFLICLVFISVKSDAIDKGVRQAGLGELLDMTIPGVTVRQCSCEEQSSCVEEIKNQVFDCGDDCFPKFKKLTENTENLKQCIDSKEIVFNNFVKCVQTNLHACQCIDSKEIVFNNFVKCVQTNLHACVQTKNGPKIPKHDLKKMFDFAVSKVTTQRDSLLKNAAVKPIHDVVETALDFGGCVKDCFMEKQKNDFGGCVKDCFMEKQKNGFCFDKKNCQPLITEKKAISTLKKCIRDLDWKKEAGELCDCSVKAGVSSLEKYCPMLRIMGQGRKGHKK</sequence>